<sequence length="182" mass="19583">QQCLSLDRRSDRSTSPLSPVRGGGFPPPQETKIMPLSSFREPENRKLFANAKMSFNDQGLHPYFGDKVHPSSLKRNHYMNPPSSSAGTSYRTGAPAGNKSLPLSRGSGGSSGRQVTFATSSKSLPRFDAGKRSPLPPAYEHLLPDGSGNYTSFSRGCDDDDGNTTTSGSYTLETADFDESLS</sequence>
<gene>
    <name evidence="2" type="ORF">BaRGS_00034552</name>
</gene>
<evidence type="ECO:0000313" key="2">
    <source>
        <dbReference type="EMBL" id="KAK7474203.1"/>
    </source>
</evidence>
<organism evidence="2 3">
    <name type="scientific">Batillaria attramentaria</name>
    <dbReference type="NCBI Taxonomy" id="370345"/>
    <lineage>
        <taxon>Eukaryota</taxon>
        <taxon>Metazoa</taxon>
        <taxon>Spiralia</taxon>
        <taxon>Lophotrochozoa</taxon>
        <taxon>Mollusca</taxon>
        <taxon>Gastropoda</taxon>
        <taxon>Caenogastropoda</taxon>
        <taxon>Sorbeoconcha</taxon>
        <taxon>Cerithioidea</taxon>
        <taxon>Batillariidae</taxon>
        <taxon>Batillaria</taxon>
    </lineage>
</organism>
<dbReference type="Proteomes" id="UP001519460">
    <property type="component" value="Unassembled WGS sequence"/>
</dbReference>
<evidence type="ECO:0000313" key="3">
    <source>
        <dbReference type="Proteomes" id="UP001519460"/>
    </source>
</evidence>
<keyword evidence="3" id="KW-1185">Reference proteome</keyword>
<dbReference type="AlphaFoldDB" id="A0ABD0JGX6"/>
<feature type="compositionally biased region" description="Basic and acidic residues" evidence="1">
    <location>
        <begin position="1"/>
        <end position="12"/>
    </location>
</feature>
<proteinExistence type="predicted"/>
<feature type="compositionally biased region" description="Polar residues" evidence="1">
    <location>
        <begin position="81"/>
        <end position="91"/>
    </location>
</feature>
<evidence type="ECO:0000256" key="1">
    <source>
        <dbReference type="SAM" id="MobiDB-lite"/>
    </source>
</evidence>
<dbReference type="EMBL" id="JACVVK020000444">
    <property type="protein sequence ID" value="KAK7474203.1"/>
    <property type="molecule type" value="Genomic_DNA"/>
</dbReference>
<reference evidence="2 3" key="1">
    <citation type="journal article" date="2023" name="Sci. Data">
        <title>Genome assembly of the Korean intertidal mud-creeper Batillaria attramentaria.</title>
        <authorList>
            <person name="Patra A.K."/>
            <person name="Ho P.T."/>
            <person name="Jun S."/>
            <person name="Lee S.J."/>
            <person name="Kim Y."/>
            <person name="Won Y.J."/>
        </authorList>
    </citation>
    <scope>NUCLEOTIDE SEQUENCE [LARGE SCALE GENOMIC DNA]</scope>
    <source>
        <strain evidence="2">Wonlab-2016</strain>
    </source>
</reference>
<name>A0ABD0JGX6_9CAEN</name>
<comment type="caution">
    <text evidence="2">The sequence shown here is derived from an EMBL/GenBank/DDBJ whole genome shotgun (WGS) entry which is preliminary data.</text>
</comment>
<feature type="region of interest" description="Disordered" evidence="1">
    <location>
        <begin position="57"/>
        <end position="182"/>
    </location>
</feature>
<protein>
    <submittedName>
        <fullName evidence="2">Uncharacterized protein</fullName>
    </submittedName>
</protein>
<accession>A0ABD0JGX6</accession>
<feature type="region of interest" description="Disordered" evidence="1">
    <location>
        <begin position="1"/>
        <end position="40"/>
    </location>
</feature>
<feature type="compositionally biased region" description="Polar residues" evidence="1">
    <location>
        <begin position="114"/>
        <end position="123"/>
    </location>
</feature>
<feature type="non-terminal residue" evidence="2">
    <location>
        <position position="1"/>
    </location>
</feature>